<feature type="transmembrane region" description="Helical" evidence="2">
    <location>
        <begin position="184"/>
        <end position="206"/>
    </location>
</feature>
<keyword evidence="4" id="KW-1185">Reference proteome</keyword>
<gene>
    <name evidence="3" type="ORF">INT43_005056</name>
</gene>
<keyword evidence="2" id="KW-0812">Transmembrane</keyword>
<dbReference type="Proteomes" id="UP000654370">
    <property type="component" value="Unassembled WGS sequence"/>
</dbReference>
<dbReference type="EMBL" id="JAEPQZ010000014">
    <property type="protein sequence ID" value="KAG2173638.1"/>
    <property type="molecule type" value="Genomic_DNA"/>
</dbReference>
<organism evidence="3 4">
    <name type="scientific">Mortierella isabellina</name>
    <name type="common">Filamentous fungus</name>
    <name type="synonym">Umbelopsis isabellina</name>
    <dbReference type="NCBI Taxonomy" id="91625"/>
    <lineage>
        <taxon>Eukaryota</taxon>
        <taxon>Fungi</taxon>
        <taxon>Fungi incertae sedis</taxon>
        <taxon>Mucoromycota</taxon>
        <taxon>Mucoromycotina</taxon>
        <taxon>Umbelopsidomycetes</taxon>
        <taxon>Umbelopsidales</taxon>
        <taxon>Umbelopsidaceae</taxon>
        <taxon>Umbelopsis</taxon>
    </lineage>
</organism>
<reference evidence="3" key="1">
    <citation type="submission" date="2020-12" db="EMBL/GenBank/DDBJ databases">
        <title>Metabolic potential, ecology and presence of endohyphal bacteria is reflected in genomic diversity of Mucoromycotina.</title>
        <authorList>
            <person name="Muszewska A."/>
            <person name="Okrasinska A."/>
            <person name="Steczkiewicz K."/>
            <person name="Drgas O."/>
            <person name="Orlowska M."/>
            <person name="Perlinska-Lenart U."/>
            <person name="Aleksandrzak-Piekarczyk T."/>
            <person name="Szatraj K."/>
            <person name="Zielenkiewicz U."/>
            <person name="Pilsyk S."/>
            <person name="Malc E."/>
            <person name="Mieczkowski P."/>
            <person name="Kruszewska J.S."/>
            <person name="Biernat P."/>
            <person name="Pawlowska J."/>
        </authorList>
    </citation>
    <scope>NUCLEOTIDE SEQUENCE</scope>
    <source>
        <strain evidence="3">WA0000067209</strain>
    </source>
</reference>
<dbReference type="AlphaFoldDB" id="A0A8H7PGX7"/>
<protein>
    <submittedName>
        <fullName evidence="3">Uncharacterized protein</fullName>
    </submittedName>
</protein>
<dbReference type="OrthoDB" id="195231at2759"/>
<keyword evidence="2" id="KW-1133">Transmembrane helix</keyword>
<evidence type="ECO:0000256" key="2">
    <source>
        <dbReference type="SAM" id="Phobius"/>
    </source>
</evidence>
<evidence type="ECO:0000313" key="3">
    <source>
        <dbReference type="EMBL" id="KAG2173638.1"/>
    </source>
</evidence>
<proteinExistence type="predicted"/>
<evidence type="ECO:0000313" key="4">
    <source>
        <dbReference type="Proteomes" id="UP000654370"/>
    </source>
</evidence>
<sequence length="382" mass="41675">MLLNEQENSNIRLYLATQPARHANGDRVRFWASHLGVNISAHAWNNATHTPPTPCGSGTFCPNSQLRCLPLLSTGSSCEKGRDDECAGSEAICLNSACSSKSASLNAICGTEVLSDGYSAVGVARDNCTSGTFCSALNGIGVCQDGLVGGATCLQNRQCLSQQCNNGICEALTSPADSLPPWKWAIIAVIIVLCLISIAFVTYTVLRKKRSHGLGILRYDDPSQKPRHSPWPLRLASRWTFGHRRNTTADYNLDEPEKPVVQTWNHSNITETCDTVAITPTPSVFPIPPRRSPAPWKQNRHFASKAVDHVHIRLSGTFTPTFGNGHRKPKAPAVDTITSPANAYSVMSEEDEMRMWQAIRGDTPPWPVQGKGWKFARGTRSP</sequence>
<feature type="region of interest" description="Disordered" evidence="1">
    <location>
        <begin position="361"/>
        <end position="382"/>
    </location>
</feature>
<evidence type="ECO:0000256" key="1">
    <source>
        <dbReference type="SAM" id="MobiDB-lite"/>
    </source>
</evidence>
<comment type="caution">
    <text evidence="3">The sequence shown here is derived from an EMBL/GenBank/DDBJ whole genome shotgun (WGS) entry which is preliminary data.</text>
</comment>
<keyword evidence="2" id="KW-0472">Membrane</keyword>
<accession>A0A8H7PGX7</accession>
<name>A0A8H7PGX7_MORIS</name>